<dbReference type="GO" id="GO:0016787">
    <property type="term" value="F:hydrolase activity"/>
    <property type="evidence" value="ECO:0007669"/>
    <property type="project" value="UniProtKB-KW"/>
</dbReference>
<dbReference type="Gene3D" id="2.40.260.10">
    <property type="entry name" value="Sortase"/>
    <property type="match status" value="1"/>
</dbReference>
<organism evidence="2">
    <name type="scientific">bioreactor metagenome</name>
    <dbReference type="NCBI Taxonomy" id="1076179"/>
    <lineage>
        <taxon>unclassified sequences</taxon>
        <taxon>metagenomes</taxon>
        <taxon>ecological metagenomes</taxon>
    </lineage>
</organism>
<dbReference type="NCBIfam" id="TIGR01076">
    <property type="entry name" value="sortase_fam"/>
    <property type="match status" value="1"/>
</dbReference>
<evidence type="ECO:0000313" key="2">
    <source>
        <dbReference type="EMBL" id="MPM69608.1"/>
    </source>
</evidence>
<dbReference type="EMBL" id="VSSQ01022975">
    <property type="protein sequence ID" value="MPM69608.1"/>
    <property type="molecule type" value="Genomic_DNA"/>
</dbReference>
<sequence>MFIYGFGVLNNLNRQVSESLVQPTLTPTAIITAIVLPSGHTPPVDGSEVTFNESEIPEHLRPLMQSLANLPVPTAGPQQAIRLQIPAIKVDAPVVQGDGWDQLKKGIGQHAGTADPGQTGNLVLSAHNDVFGEIFRDLDQLKKGDSIVVYTAARAYTYIVTDTQVVEPTRVDLMAATPDATITLISCYPYRVDNQRIVVSAELQKN</sequence>
<proteinExistence type="predicted"/>
<dbReference type="CDD" id="cd05828">
    <property type="entry name" value="Sortase_D_1"/>
    <property type="match status" value="1"/>
</dbReference>
<keyword evidence="1" id="KW-0378">Hydrolase</keyword>
<dbReference type="AlphaFoldDB" id="A0A645BWX8"/>
<name>A0A645BWX8_9ZZZZ</name>
<protein>
    <recommendedName>
        <fullName evidence="3">Sortase family protein</fullName>
    </recommendedName>
</protein>
<reference evidence="2" key="1">
    <citation type="submission" date="2019-08" db="EMBL/GenBank/DDBJ databases">
        <authorList>
            <person name="Kucharzyk K."/>
            <person name="Murdoch R.W."/>
            <person name="Higgins S."/>
            <person name="Loffler F."/>
        </authorList>
    </citation>
    <scope>NUCLEOTIDE SEQUENCE</scope>
</reference>
<dbReference type="InterPro" id="IPR041999">
    <property type="entry name" value="Sortase_D_1"/>
</dbReference>
<comment type="caution">
    <text evidence="2">The sequence shown here is derived from an EMBL/GenBank/DDBJ whole genome shotgun (WGS) entry which is preliminary data.</text>
</comment>
<dbReference type="SUPFAM" id="SSF63817">
    <property type="entry name" value="Sortase"/>
    <property type="match status" value="1"/>
</dbReference>
<dbReference type="InterPro" id="IPR023365">
    <property type="entry name" value="Sortase_dom-sf"/>
</dbReference>
<gene>
    <name evidence="2" type="ORF">SDC9_116556</name>
</gene>
<dbReference type="InterPro" id="IPR005754">
    <property type="entry name" value="Sortase"/>
</dbReference>
<dbReference type="Pfam" id="PF04203">
    <property type="entry name" value="Sortase"/>
    <property type="match status" value="1"/>
</dbReference>
<evidence type="ECO:0008006" key="3">
    <source>
        <dbReference type="Google" id="ProtNLM"/>
    </source>
</evidence>
<evidence type="ECO:0000256" key="1">
    <source>
        <dbReference type="ARBA" id="ARBA00022801"/>
    </source>
</evidence>
<accession>A0A645BWX8</accession>